<protein>
    <submittedName>
        <fullName evidence="4">Carbohydrate esterase family 3 protein</fullName>
    </submittedName>
</protein>
<evidence type="ECO:0000256" key="1">
    <source>
        <dbReference type="ARBA" id="ARBA00022729"/>
    </source>
</evidence>
<evidence type="ECO:0000313" key="4">
    <source>
        <dbReference type="EMBL" id="PMD32394.1"/>
    </source>
</evidence>
<keyword evidence="1 2" id="KW-0732">Signal</keyword>
<name>A0A2J6R1L1_HYAVF</name>
<dbReference type="InterPro" id="IPR036514">
    <property type="entry name" value="SGNH_hydro_sf"/>
</dbReference>
<evidence type="ECO:0000313" key="5">
    <source>
        <dbReference type="Proteomes" id="UP000235786"/>
    </source>
</evidence>
<sequence>MLSGFVARLIPILLAVGSLAHISLLQDHLAGHRLSSADLIKRQDPPVDEPFYLRICPLGASITWGYESSDGNGYRKHLRDQLRWSGWAVNMVGSLESGTMNNNQNEGHIGLRIDQVAIQFVSNLKTYQPNLVLINIGTNDARQSYEISTAGERMIQLLDQLWADVPGATVILSTLIPNTDPVANANVQSINAQYTTTVMNHYSGQGKKLLLSNMNDGFITTADLNPIDGTHPTDEGYTKMASVWWSAFQKLETLNWLTPPPNTGVPDSATGFDCPKIYGQGSAVTQIQVGSGYDDGPYVHTSIAQGQVFTFPFLNTGNAPDGSFNLESVFFAELVNTGGNPNRSAATEEIIYVLDHSNGAYTYSYWSNFNNNNFGAQTTFNPQQACPPALVRFADINNDGLDDFICLSQNGNLYMSLNLGGNPPQFEYIGLIGTAPAGYTYDLVRLADMDGDGRVDYCLIDPSGDIICQRNGGVGTTTAPIAEFGGYWQDFSTGGSSWTTMFPTQKKPNASGMNLVDLNGDFKADWLYMDETGQVETFINRRGGGSGGMVPNWQYDAITHYGLSGFGVTDANSRVKFGRMYGTGRRDYIWIVPTRMAGGAWSHSLNIWKNEGAGGTYLKGDGSNYCDMDGDHYADYIWVGPTGSIDIYINIKDAPHWSNNIGVTTLNVPRKGIQIADLDGDGKCDLLYVNPATGAVQMWHNQYSGTWNSKSFAYLGEVSPATMCTAGNGVGENDLGVRLADITGNGRADYLCMVPDSQVTGYLNGGLQGGTINWDNVGQIKLETGYDRANVRFNDVNGDGLADLLWINKYNGDTTVHYNAGEIPTAGSAFKWVNQGALYEGWDRGANMHFASLSGEGRADIIDVIPSTNMAYVSVLLRRSTSQYGKACNGTRFWV</sequence>
<dbReference type="PANTHER" id="PTHR30383">
    <property type="entry name" value="THIOESTERASE 1/PROTEASE 1/LYSOPHOSPHOLIPASE L1"/>
    <property type="match status" value="1"/>
</dbReference>
<dbReference type="CDD" id="cd01833">
    <property type="entry name" value="XynB_like"/>
    <property type="match status" value="1"/>
</dbReference>
<dbReference type="InterPro" id="IPR051532">
    <property type="entry name" value="Ester_Hydrolysis_Enzymes"/>
</dbReference>
<feature type="domain" description="SGNH hydrolase-type esterase" evidence="3">
    <location>
        <begin position="58"/>
        <end position="238"/>
    </location>
</feature>
<proteinExistence type="predicted"/>
<organism evidence="4 5">
    <name type="scientific">Hyaloscypha variabilis (strain UAMH 11265 / GT02V1 / F)</name>
    <name type="common">Meliniomyces variabilis</name>
    <dbReference type="NCBI Taxonomy" id="1149755"/>
    <lineage>
        <taxon>Eukaryota</taxon>
        <taxon>Fungi</taxon>
        <taxon>Dikarya</taxon>
        <taxon>Ascomycota</taxon>
        <taxon>Pezizomycotina</taxon>
        <taxon>Leotiomycetes</taxon>
        <taxon>Helotiales</taxon>
        <taxon>Hyaloscyphaceae</taxon>
        <taxon>Hyaloscypha</taxon>
        <taxon>Hyaloscypha variabilis</taxon>
    </lineage>
</organism>
<evidence type="ECO:0000256" key="2">
    <source>
        <dbReference type="SAM" id="SignalP"/>
    </source>
</evidence>
<dbReference type="Pfam" id="PF13472">
    <property type="entry name" value="Lipase_GDSL_2"/>
    <property type="match status" value="1"/>
</dbReference>
<dbReference type="InterPro" id="IPR013517">
    <property type="entry name" value="FG-GAP"/>
</dbReference>
<dbReference type="GO" id="GO:0004622">
    <property type="term" value="F:phosphatidylcholine lysophospholipase activity"/>
    <property type="evidence" value="ECO:0007669"/>
    <property type="project" value="TreeGrafter"/>
</dbReference>
<reference evidence="4 5" key="1">
    <citation type="submission" date="2016-04" db="EMBL/GenBank/DDBJ databases">
        <title>A degradative enzymes factory behind the ericoid mycorrhizal symbiosis.</title>
        <authorList>
            <consortium name="DOE Joint Genome Institute"/>
            <person name="Martino E."/>
            <person name="Morin E."/>
            <person name="Grelet G."/>
            <person name="Kuo A."/>
            <person name="Kohler A."/>
            <person name="Daghino S."/>
            <person name="Barry K."/>
            <person name="Choi C."/>
            <person name="Cichocki N."/>
            <person name="Clum A."/>
            <person name="Copeland A."/>
            <person name="Hainaut M."/>
            <person name="Haridas S."/>
            <person name="Labutti K."/>
            <person name="Lindquist E."/>
            <person name="Lipzen A."/>
            <person name="Khouja H.-R."/>
            <person name="Murat C."/>
            <person name="Ohm R."/>
            <person name="Olson A."/>
            <person name="Spatafora J."/>
            <person name="Veneault-Fourrey C."/>
            <person name="Henrissat B."/>
            <person name="Grigoriev I."/>
            <person name="Martin F."/>
            <person name="Perotto S."/>
        </authorList>
    </citation>
    <scope>NUCLEOTIDE SEQUENCE [LARGE SCALE GENOMIC DNA]</scope>
    <source>
        <strain evidence="4 5">F</strain>
    </source>
</reference>
<accession>A0A2J6R1L1</accession>
<dbReference type="InterPro" id="IPR013830">
    <property type="entry name" value="SGNH_hydro"/>
</dbReference>
<dbReference type="PANTHER" id="PTHR30383:SF31">
    <property type="entry name" value="SGNH HYDROLASE-TYPE ESTERASE DOMAIN-CONTAINING PROTEIN-RELATED"/>
    <property type="match status" value="1"/>
</dbReference>
<dbReference type="AlphaFoldDB" id="A0A2J6R1L1"/>
<gene>
    <name evidence="4" type="ORF">L207DRAFT_548447</name>
</gene>
<dbReference type="Gene3D" id="3.40.50.1110">
    <property type="entry name" value="SGNH hydrolase"/>
    <property type="match status" value="1"/>
</dbReference>
<dbReference type="OrthoDB" id="3915838at2759"/>
<dbReference type="Pfam" id="PF13517">
    <property type="entry name" value="FG-GAP_3"/>
    <property type="match status" value="2"/>
</dbReference>
<keyword evidence="5" id="KW-1185">Reference proteome</keyword>
<dbReference type="SUPFAM" id="SSF69318">
    <property type="entry name" value="Integrin alpha N-terminal domain"/>
    <property type="match status" value="2"/>
</dbReference>
<feature type="signal peptide" evidence="2">
    <location>
        <begin position="1"/>
        <end position="20"/>
    </location>
</feature>
<feature type="chain" id="PRO_5014435721" evidence="2">
    <location>
        <begin position="21"/>
        <end position="895"/>
    </location>
</feature>
<dbReference type="InterPro" id="IPR028994">
    <property type="entry name" value="Integrin_alpha_N"/>
</dbReference>
<evidence type="ECO:0000259" key="3">
    <source>
        <dbReference type="Pfam" id="PF13472"/>
    </source>
</evidence>
<dbReference type="Proteomes" id="UP000235786">
    <property type="component" value="Unassembled WGS sequence"/>
</dbReference>
<dbReference type="EMBL" id="KZ613959">
    <property type="protein sequence ID" value="PMD32394.1"/>
    <property type="molecule type" value="Genomic_DNA"/>
</dbReference>
<dbReference type="STRING" id="1149755.A0A2J6R1L1"/>
<dbReference type="SUPFAM" id="SSF52266">
    <property type="entry name" value="SGNH hydrolase"/>
    <property type="match status" value="1"/>
</dbReference>